<dbReference type="RefSeq" id="WP_406787930.1">
    <property type="nucleotide sequence ID" value="NZ_JBJIAA010000009.1"/>
</dbReference>
<accession>A0ABW8TFP0</accession>
<gene>
    <name evidence="1" type="ORF">ACJDT4_12635</name>
</gene>
<dbReference type="EMBL" id="JBJIAA010000009">
    <property type="protein sequence ID" value="MFL0251275.1"/>
    <property type="molecule type" value="Genomic_DNA"/>
</dbReference>
<keyword evidence="2" id="KW-1185">Reference proteome</keyword>
<evidence type="ECO:0000313" key="1">
    <source>
        <dbReference type="EMBL" id="MFL0251275.1"/>
    </source>
</evidence>
<proteinExistence type="predicted"/>
<dbReference type="Proteomes" id="UP001623592">
    <property type="component" value="Unassembled WGS sequence"/>
</dbReference>
<protein>
    <submittedName>
        <fullName evidence="1">Uncharacterized protein</fullName>
    </submittedName>
</protein>
<organism evidence="1 2">
    <name type="scientific">Clostridium neuense</name>
    <dbReference type="NCBI Taxonomy" id="1728934"/>
    <lineage>
        <taxon>Bacteria</taxon>
        <taxon>Bacillati</taxon>
        <taxon>Bacillota</taxon>
        <taxon>Clostridia</taxon>
        <taxon>Eubacteriales</taxon>
        <taxon>Clostridiaceae</taxon>
        <taxon>Clostridium</taxon>
    </lineage>
</organism>
<name>A0ABW8TFP0_9CLOT</name>
<comment type="caution">
    <text evidence="1">The sequence shown here is derived from an EMBL/GenBank/DDBJ whole genome shotgun (WGS) entry which is preliminary data.</text>
</comment>
<evidence type="ECO:0000313" key="2">
    <source>
        <dbReference type="Proteomes" id="UP001623592"/>
    </source>
</evidence>
<reference evidence="1 2" key="1">
    <citation type="submission" date="2024-11" db="EMBL/GenBank/DDBJ databases">
        <authorList>
            <person name="Heng Y.C."/>
            <person name="Lim A.C.H."/>
            <person name="Lee J.K.Y."/>
            <person name="Kittelmann S."/>
        </authorList>
    </citation>
    <scope>NUCLEOTIDE SEQUENCE [LARGE SCALE GENOMIC DNA]</scope>
    <source>
        <strain evidence="1 2">WILCCON 0114</strain>
    </source>
</reference>
<sequence>MKITVILERQASMNVDLKESSAIEAFDEITDIFLKHIDEAANNESTHKNGKHD</sequence>